<keyword evidence="9" id="KW-0175">Coiled coil</keyword>
<evidence type="ECO:0000313" key="13">
    <source>
        <dbReference type="Proteomes" id="UP000180166"/>
    </source>
</evidence>
<dbReference type="GO" id="GO:0004673">
    <property type="term" value="F:protein histidine kinase activity"/>
    <property type="evidence" value="ECO:0007669"/>
    <property type="project" value="UniProtKB-EC"/>
</dbReference>
<dbReference type="EMBL" id="CP017839">
    <property type="protein sequence ID" value="APA96165.1"/>
    <property type="molecule type" value="Genomic_DNA"/>
</dbReference>
<dbReference type="GO" id="GO:0005886">
    <property type="term" value="C:plasma membrane"/>
    <property type="evidence" value="ECO:0007669"/>
    <property type="project" value="UniProtKB-SubCell"/>
</dbReference>
<dbReference type="AlphaFoldDB" id="A0ABC8APM5"/>
<keyword evidence="4 8" id="KW-0597">Phosphoprotein</keyword>
<organism evidence="12 13">
    <name type="scientific">Nocardia seriolae</name>
    <dbReference type="NCBI Taxonomy" id="37332"/>
    <lineage>
        <taxon>Bacteria</taxon>
        <taxon>Bacillati</taxon>
        <taxon>Actinomycetota</taxon>
        <taxon>Actinomycetes</taxon>
        <taxon>Mycobacteriales</taxon>
        <taxon>Nocardiaceae</taxon>
        <taxon>Nocardia</taxon>
    </lineage>
</organism>
<evidence type="ECO:0000256" key="6">
    <source>
        <dbReference type="ARBA" id="ARBA00022777"/>
    </source>
</evidence>
<dbReference type="InterPro" id="IPR003594">
    <property type="entry name" value="HATPase_dom"/>
</dbReference>
<dbReference type="PANTHER" id="PTHR43047:SF72">
    <property type="entry name" value="OSMOSENSING HISTIDINE PROTEIN KINASE SLN1"/>
    <property type="match status" value="1"/>
</dbReference>
<dbReference type="CDD" id="cd00082">
    <property type="entry name" value="HisKA"/>
    <property type="match status" value="1"/>
</dbReference>
<feature type="coiled-coil region" evidence="9">
    <location>
        <begin position="138"/>
        <end position="165"/>
    </location>
</feature>
<keyword evidence="5 12" id="KW-0808">Transferase</keyword>
<evidence type="ECO:0000256" key="8">
    <source>
        <dbReference type="PROSITE-ProRule" id="PRU00169"/>
    </source>
</evidence>
<evidence type="ECO:0000259" key="11">
    <source>
        <dbReference type="PROSITE" id="PS50110"/>
    </source>
</evidence>
<keyword evidence="12" id="KW-0489">Methyltransferase</keyword>
<dbReference type="PROSITE" id="PS50110">
    <property type="entry name" value="RESPONSE_REGULATORY"/>
    <property type="match status" value="1"/>
</dbReference>
<dbReference type="InterPro" id="IPR011006">
    <property type="entry name" value="CheY-like_superfamily"/>
</dbReference>
<dbReference type="Pfam" id="PF00072">
    <property type="entry name" value="Response_reg"/>
    <property type="match status" value="1"/>
</dbReference>
<evidence type="ECO:0000256" key="4">
    <source>
        <dbReference type="ARBA" id="ARBA00022553"/>
    </source>
</evidence>
<feature type="modified residue" description="4-aspartylphosphate" evidence="8">
    <location>
        <position position="66"/>
    </location>
</feature>
<evidence type="ECO:0000256" key="2">
    <source>
        <dbReference type="ARBA" id="ARBA00004236"/>
    </source>
</evidence>
<evidence type="ECO:0000256" key="1">
    <source>
        <dbReference type="ARBA" id="ARBA00000085"/>
    </source>
</evidence>
<name>A0ABC8APM5_9NOCA</name>
<dbReference type="InterPro" id="IPR036097">
    <property type="entry name" value="HisK_dim/P_sf"/>
</dbReference>
<dbReference type="EC" id="2.7.13.3" evidence="3"/>
<proteinExistence type="predicted"/>
<dbReference type="InterPro" id="IPR003661">
    <property type="entry name" value="HisK_dim/P_dom"/>
</dbReference>
<dbReference type="GO" id="GO:0016787">
    <property type="term" value="F:hydrolase activity"/>
    <property type="evidence" value="ECO:0007669"/>
    <property type="project" value="UniProtKB-KW"/>
</dbReference>
<evidence type="ECO:0000256" key="9">
    <source>
        <dbReference type="SAM" id="Coils"/>
    </source>
</evidence>
<dbReference type="Pfam" id="PF00512">
    <property type="entry name" value="HisKA"/>
    <property type="match status" value="1"/>
</dbReference>
<evidence type="ECO:0000313" key="12">
    <source>
        <dbReference type="EMBL" id="APA96165.1"/>
    </source>
</evidence>
<dbReference type="Pfam" id="PF02518">
    <property type="entry name" value="HATPase_c"/>
    <property type="match status" value="1"/>
</dbReference>
<dbReference type="SMART" id="SM00448">
    <property type="entry name" value="REC"/>
    <property type="match status" value="1"/>
</dbReference>
<keyword evidence="7" id="KW-0902">Two-component regulatory system</keyword>
<keyword evidence="6" id="KW-0418">Kinase</keyword>
<dbReference type="RefSeq" id="WP_071343664.1">
    <property type="nucleotide sequence ID" value="NZ_CP017839.1"/>
</dbReference>
<dbReference type="Gene3D" id="3.30.565.10">
    <property type="entry name" value="Histidine kinase-like ATPase, C-terminal domain"/>
    <property type="match status" value="1"/>
</dbReference>
<dbReference type="InterPro" id="IPR005467">
    <property type="entry name" value="His_kinase_dom"/>
</dbReference>
<evidence type="ECO:0000256" key="7">
    <source>
        <dbReference type="ARBA" id="ARBA00023012"/>
    </source>
</evidence>
<keyword evidence="12" id="KW-0378">Hydrolase</keyword>
<feature type="domain" description="Histidine kinase" evidence="10">
    <location>
        <begin position="182"/>
        <end position="395"/>
    </location>
</feature>
<dbReference type="InterPro" id="IPR001789">
    <property type="entry name" value="Sig_transdc_resp-reg_receiver"/>
</dbReference>
<dbReference type="SMART" id="SM00388">
    <property type="entry name" value="HisKA"/>
    <property type="match status" value="1"/>
</dbReference>
<accession>A0ABC8APM5</accession>
<dbReference type="SUPFAM" id="SSF47384">
    <property type="entry name" value="Homodimeric domain of signal transducing histidine kinase"/>
    <property type="match status" value="1"/>
</dbReference>
<dbReference type="GO" id="GO:0008168">
    <property type="term" value="F:methyltransferase activity"/>
    <property type="evidence" value="ECO:0007669"/>
    <property type="project" value="UniProtKB-KW"/>
</dbReference>
<gene>
    <name evidence="12" type="ORF">NS506_02098</name>
</gene>
<dbReference type="GO" id="GO:0000160">
    <property type="term" value="P:phosphorelay signal transduction system"/>
    <property type="evidence" value="ECO:0007669"/>
    <property type="project" value="UniProtKB-KW"/>
</dbReference>
<dbReference type="SMART" id="SM00387">
    <property type="entry name" value="HATPase_c"/>
    <property type="match status" value="1"/>
</dbReference>
<dbReference type="InterPro" id="IPR004358">
    <property type="entry name" value="Sig_transdc_His_kin-like_C"/>
</dbReference>
<dbReference type="SUPFAM" id="SSF55874">
    <property type="entry name" value="ATPase domain of HSP90 chaperone/DNA topoisomerase II/histidine kinase"/>
    <property type="match status" value="1"/>
</dbReference>
<evidence type="ECO:0000256" key="5">
    <source>
        <dbReference type="ARBA" id="ARBA00022679"/>
    </source>
</evidence>
<feature type="domain" description="Response regulatory" evidence="11">
    <location>
        <begin position="14"/>
        <end position="131"/>
    </location>
</feature>
<dbReference type="SUPFAM" id="SSF52172">
    <property type="entry name" value="CheY-like"/>
    <property type="match status" value="1"/>
</dbReference>
<protein>
    <recommendedName>
        <fullName evidence="3">histidine kinase</fullName>
        <ecNumber evidence="3">2.7.13.3</ecNumber>
    </recommendedName>
</protein>
<dbReference type="PRINTS" id="PR00344">
    <property type="entry name" value="BCTRLSENSOR"/>
</dbReference>
<dbReference type="Proteomes" id="UP000180166">
    <property type="component" value="Chromosome"/>
</dbReference>
<dbReference type="KEGG" id="nsr:NS506_02098"/>
<dbReference type="InterPro" id="IPR036890">
    <property type="entry name" value="HATPase_C_sf"/>
</dbReference>
<reference evidence="12 13" key="1">
    <citation type="submission" date="2016-10" db="EMBL/GenBank/DDBJ databases">
        <title>Genome sequence of Nocardia seriolae strain EM150506, isolated from Anguila japonica.</title>
        <authorList>
            <person name="Han H.-J."/>
        </authorList>
    </citation>
    <scope>NUCLEOTIDE SEQUENCE [LARGE SCALE GENOMIC DNA]</scope>
    <source>
        <strain evidence="12 13">EM150506</strain>
    </source>
</reference>
<dbReference type="CDD" id="cd00156">
    <property type="entry name" value="REC"/>
    <property type="match status" value="1"/>
</dbReference>
<dbReference type="PROSITE" id="PS50109">
    <property type="entry name" value="HIS_KIN"/>
    <property type="match status" value="1"/>
</dbReference>
<comment type="catalytic activity">
    <reaction evidence="1">
        <text>ATP + protein L-histidine = ADP + protein N-phospho-L-histidine.</text>
        <dbReference type="EC" id="2.7.13.3"/>
    </reaction>
</comment>
<dbReference type="GO" id="GO:0032259">
    <property type="term" value="P:methylation"/>
    <property type="evidence" value="ECO:0007669"/>
    <property type="project" value="UniProtKB-KW"/>
</dbReference>
<dbReference type="Gene3D" id="3.40.50.2300">
    <property type="match status" value="1"/>
</dbReference>
<evidence type="ECO:0000259" key="10">
    <source>
        <dbReference type="PROSITE" id="PS50109"/>
    </source>
</evidence>
<comment type="subcellular location">
    <subcellularLocation>
        <location evidence="2">Cell membrane</location>
    </subcellularLocation>
</comment>
<sequence length="405" mass="43672">MHAVAVAMNAKPIRVLLIEDNPGDAGLVRVALAASVEPPFELTVAGTLAGGLDRIAAAPTDVVLLDLGLPDARGFEGLHRLRANAPALPVVALTGGAPGPYADTAVTYGAQDFLFKNTMRPDTLARTLRYAIDRQHVLARMHQARRRLQTDLEAAEAAWREARRAADRLHRLDSTRSEFVAQLCHDLRSPLSVVASFTAALLARADDDDRRWRLAVMSRNLEEMNLLIEEILDAAAIESGTLRLRIRPTDLATIVGRTATEVAAAADRHIDLDIPADCPRARADRLRQEQILANLLGNAFKFSAADTPVAVTVTVEAELLRVRVTDHGIGIPEPEIPGLFGKYHRIVSEDTNRSAGTGLGLYICKQLVEAQGGTVGIRSRAGQGTTVDYTVPISHDDTPGQSGAR</sequence>
<dbReference type="Gene3D" id="1.10.287.130">
    <property type="match status" value="1"/>
</dbReference>
<dbReference type="PANTHER" id="PTHR43047">
    <property type="entry name" value="TWO-COMPONENT HISTIDINE PROTEIN KINASE"/>
    <property type="match status" value="1"/>
</dbReference>
<evidence type="ECO:0000256" key="3">
    <source>
        <dbReference type="ARBA" id="ARBA00012438"/>
    </source>
</evidence>